<dbReference type="SUPFAM" id="SSF56925">
    <property type="entry name" value="OMPA-like"/>
    <property type="match status" value="1"/>
</dbReference>
<gene>
    <name evidence="3" type="ORF">EMUR_04610</name>
</gene>
<dbReference type="KEGG" id="emr:EMUR_04610"/>
<evidence type="ECO:0000313" key="4">
    <source>
        <dbReference type="Proteomes" id="UP000018689"/>
    </source>
</evidence>
<protein>
    <recommendedName>
        <fullName evidence="2">Msp4/OMP-like domain-containing protein</fullName>
    </recommendedName>
</protein>
<dbReference type="OrthoDB" id="7165837at2"/>
<feature type="chain" id="PRO_5004781308" description="Msp4/OMP-like domain-containing protein" evidence="1">
    <location>
        <begin position="27"/>
        <end position="296"/>
    </location>
</feature>
<dbReference type="STRING" id="1423892.EMUR_04610"/>
<dbReference type="Proteomes" id="UP000018689">
    <property type="component" value="Chromosome"/>
</dbReference>
<keyword evidence="1" id="KW-0732">Signal</keyword>
<dbReference type="Pfam" id="PF01617">
    <property type="entry name" value="Surface_Ag_2"/>
    <property type="match status" value="1"/>
</dbReference>
<evidence type="ECO:0000313" key="3">
    <source>
        <dbReference type="EMBL" id="AHC39610.1"/>
    </source>
</evidence>
<dbReference type="EMBL" id="CP006917">
    <property type="protein sequence ID" value="AHC39610.1"/>
    <property type="molecule type" value="Genomic_DNA"/>
</dbReference>
<name>V9R752_9RICK</name>
<accession>V9R752</accession>
<dbReference type="Gene3D" id="2.40.160.20">
    <property type="match status" value="1"/>
</dbReference>
<evidence type="ECO:0000259" key="2">
    <source>
        <dbReference type="Pfam" id="PF01617"/>
    </source>
</evidence>
<dbReference type="InterPro" id="IPR011250">
    <property type="entry name" value="OMP/PagP_B-barrel"/>
</dbReference>
<evidence type="ECO:0000256" key="1">
    <source>
        <dbReference type="SAM" id="SignalP"/>
    </source>
</evidence>
<keyword evidence="4" id="KW-1185">Reference proteome</keyword>
<dbReference type="AlphaFoldDB" id="V9R752"/>
<organism evidence="3 4">
    <name type="scientific">Ehrlichia muris AS145</name>
    <dbReference type="NCBI Taxonomy" id="1423892"/>
    <lineage>
        <taxon>Bacteria</taxon>
        <taxon>Pseudomonadati</taxon>
        <taxon>Pseudomonadota</taxon>
        <taxon>Alphaproteobacteria</taxon>
        <taxon>Rickettsiales</taxon>
        <taxon>Anaplasmataceae</taxon>
        <taxon>Ehrlichia</taxon>
    </lineage>
</organism>
<feature type="domain" description="Msp4/OMP-like" evidence="2">
    <location>
        <begin position="36"/>
        <end position="296"/>
    </location>
</feature>
<dbReference type="RefSeq" id="WP_024072496.1">
    <property type="nucleotide sequence ID" value="NC_023063.1"/>
</dbReference>
<reference evidence="3 4" key="1">
    <citation type="journal article" date="2014" name="Genome Announc.">
        <title>Complete Genome Sequence of Ehrlichia muris Strain AS145T, a Model Monocytotropic Ehrlichia Strain.</title>
        <authorList>
            <person name="Thirumalapura N.R."/>
            <person name="Qin X."/>
            <person name="Kuriakose J.A."/>
            <person name="Walker D.H."/>
        </authorList>
    </citation>
    <scope>NUCLEOTIDE SEQUENCE [LARGE SCALE GENOMIC DNA]</scope>
    <source>
        <strain evidence="4">AS154</strain>
    </source>
</reference>
<dbReference type="PATRIC" id="fig|1423892.3.peg.946"/>
<dbReference type="HOGENOM" id="CLU_078984_0_0_5"/>
<proteinExistence type="predicted"/>
<feature type="signal peptide" evidence="1">
    <location>
        <begin position="1"/>
        <end position="26"/>
    </location>
</feature>
<dbReference type="InterPro" id="IPR002566">
    <property type="entry name" value="Msp4_OMP-like"/>
</dbReference>
<sequence length="296" mass="32603">MNKKNRFIAAGTALMYLLLSPNISFSENINSNVNKSRLYISGQYKPSVSVFSNFSVKETNVPTKQLVALKKDVDSVEIDKGAGKGLSKTDNFTLPYMPKFQDNVANFSGAVGFFYKGLRIELEGSYEEFDVKDPGGYTKVKDAYRYFALARDTETGTTQPKNKESSTSPNGVYYTVMKNDGLSISSGMINGCYDFTLGSLPISPYMCIGMGVDAIQFFDALHIKFAHQGKVGITYSLSSNVSLFADGYYHKVLGNKFKNLNVQHVYELQNPPKATSAIATLDVGYFGGEVGARFIF</sequence>